<dbReference type="InterPro" id="IPR008323">
    <property type="entry name" value="UCP033563"/>
</dbReference>
<dbReference type="PIRSF" id="PIRSF033563">
    <property type="entry name" value="UCP033563"/>
    <property type="match status" value="1"/>
</dbReference>
<evidence type="ECO:0008006" key="2">
    <source>
        <dbReference type="Google" id="ProtNLM"/>
    </source>
</evidence>
<dbReference type="EMBL" id="VSSQ01005027">
    <property type="protein sequence ID" value="MPM27568.1"/>
    <property type="molecule type" value="Genomic_DNA"/>
</dbReference>
<sequence length="413" mass="46209">MAIVKPFRGLRPTPDLAAKVAALPYDVMDSEEAKQITAGNPYSFLRVTKSEVDLPPNIDAHSPEVYEKAQANLQQFIDDKILVQDEKPCFYVYKQRMGDHTQVGLAAAVSVEEYLQNTIRKHEYTRPDKEQDRVDHITTTGAQTGSVFLTYKADQTSKALLAQAMNKPPVYDFTASDGISHTLYVVDEPDKIAAIEKAFQKVGVLYIADGHHRSAAAARVAEACRKANPHHTGDEAYNKFLAVIFPDDMVYIMDYNRVVKDLNGLTPTELLAKVREKFEVEMQDSAHKPTRPHSFGMYLGGTWYRLTAKKGSFDDADPVAKLDVSILQNNLLNPLLGVQDPRTDKRINFVGGIRGMEELARLVDSGKYQVAFSMFATSIKELMDIADAGQVMPPKSTWFEPKLRDAMVVHLIR</sequence>
<protein>
    <recommendedName>
        <fullName evidence="2">DUF1015 domain-containing protein</fullName>
    </recommendedName>
</protein>
<dbReference type="PANTHER" id="PTHR36454">
    <property type="entry name" value="LMO2823 PROTEIN"/>
    <property type="match status" value="1"/>
</dbReference>
<proteinExistence type="predicted"/>
<comment type="caution">
    <text evidence="1">The sequence shown here is derived from an EMBL/GenBank/DDBJ whole genome shotgun (WGS) entry which is preliminary data.</text>
</comment>
<dbReference type="AlphaFoldDB" id="A0A644YHU8"/>
<evidence type="ECO:0000313" key="1">
    <source>
        <dbReference type="EMBL" id="MPM27568.1"/>
    </source>
</evidence>
<reference evidence="1" key="1">
    <citation type="submission" date="2019-08" db="EMBL/GenBank/DDBJ databases">
        <authorList>
            <person name="Kucharzyk K."/>
            <person name="Murdoch R.W."/>
            <person name="Higgins S."/>
            <person name="Loffler F."/>
        </authorList>
    </citation>
    <scope>NUCLEOTIDE SEQUENCE</scope>
</reference>
<dbReference type="PANTHER" id="PTHR36454:SF1">
    <property type="entry name" value="DUF1015 DOMAIN-CONTAINING PROTEIN"/>
    <property type="match status" value="1"/>
</dbReference>
<gene>
    <name evidence="1" type="ORF">SDC9_74080</name>
</gene>
<accession>A0A644YHU8</accession>
<name>A0A644YHU8_9ZZZZ</name>
<organism evidence="1">
    <name type="scientific">bioreactor metagenome</name>
    <dbReference type="NCBI Taxonomy" id="1076179"/>
    <lineage>
        <taxon>unclassified sequences</taxon>
        <taxon>metagenomes</taxon>
        <taxon>ecological metagenomes</taxon>
    </lineage>
</organism>
<dbReference type="Pfam" id="PF06245">
    <property type="entry name" value="DUF1015"/>
    <property type="match status" value="1"/>
</dbReference>